<sequence>MVELFEFALSFHKFFAHFFIVLTIIFFILTRLKGGVKFVKRIRIFLTIYNFCLACLIFTGIIMLPILNFHLHYKVILMMISAFIIIALIAIGYKSLKRACYIKNFSKYKMKMAIFLGIIFMINLSLGFL</sequence>
<keyword evidence="3" id="KW-1185">Reference proteome</keyword>
<name>A0A6L5WIQ0_9BACT</name>
<feature type="transmembrane region" description="Helical" evidence="1">
    <location>
        <begin position="112"/>
        <end position="128"/>
    </location>
</feature>
<feature type="transmembrane region" description="Helical" evidence="1">
    <location>
        <begin position="73"/>
        <end position="91"/>
    </location>
</feature>
<evidence type="ECO:0000313" key="3">
    <source>
        <dbReference type="Proteomes" id="UP000476338"/>
    </source>
</evidence>
<dbReference type="Proteomes" id="UP000476338">
    <property type="component" value="Unassembled WGS sequence"/>
</dbReference>
<proteinExistence type="predicted"/>
<dbReference type="RefSeq" id="WP_154569974.1">
    <property type="nucleotide sequence ID" value="NZ_VWSJ01000001.1"/>
</dbReference>
<protein>
    <submittedName>
        <fullName evidence="2">Uncharacterized protein</fullName>
    </submittedName>
</protein>
<gene>
    <name evidence="2" type="ORF">F1B92_00560</name>
</gene>
<keyword evidence="1" id="KW-1133">Transmembrane helix</keyword>
<reference evidence="2 3" key="2">
    <citation type="submission" date="2020-03" db="EMBL/GenBank/DDBJ databases">
        <title>Campylobacter portucalensis sp. nov., a new species of Campylobacter isolated from the reproductive tract of bulls.</title>
        <authorList>
            <person name="Silva M.F."/>
            <person name="Pereira G."/>
            <person name="Carneiro C."/>
            <person name="Hemphill A."/>
            <person name="Mateus L."/>
            <person name="Lopes-Da-Costa L."/>
            <person name="Silva E."/>
        </authorList>
    </citation>
    <scope>NUCLEOTIDE SEQUENCE [LARGE SCALE GENOMIC DNA]</scope>
    <source>
        <strain evidence="2 3">FMV-PI01</strain>
    </source>
</reference>
<keyword evidence="1" id="KW-0812">Transmembrane</keyword>
<feature type="transmembrane region" description="Helical" evidence="1">
    <location>
        <begin position="44"/>
        <end position="67"/>
    </location>
</feature>
<feature type="transmembrane region" description="Helical" evidence="1">
    <location>
        <begin position="14"/>
        <end position="32"/>
    </location>
</feature>
<accession>A0A6L5WIQ0</accession>
<dbReference type="AlphaFoldDB" id="A0A6L5WIQ0"/>
<dbReference type="EMBL" id="VWSJ01000001">
    <property type="protein sequence ID" value="MSN95703.1"/>
    <property type="molecule type" value="Genomic_DNA"/>
</dbReference>
<reference evidence="2 3" key="1">
    <citation type="submission" date="2019-09" db="EMBL/GenBank/DDBJ databases">
        <authorList>
            <person name="Silva M."/>
            <person name="Pereira G."/>
            <person name="Lopes-Da-Costa L."/>
            <person name="Silva E."/>
        </authorList>
    </citation>
    <scope>NUCLEOTIDE SEQUENCE [LARGE SCALE GENOMIC DNA]</scope>
    <source>
        <strain evidence="2 3">FMV-PI01</strain>
    </source>
</reference>
<evidence type="ECO:0000256" key="1">
    <source>
        <dbReference type="SAM" id="Phobius"/>
    </source>
</evidence>
<evidence type="ECO:0000313" key="2">
    <source>
        <dbReference type="EMBL" id="MSN95703.1"/>
    </source>
</evidence>
<keyword evidence="1" id="KW-0472">Membrane</keyword>
<organism evidence="2 3">
    <name type="scientific">Campylobacter portucalensis</name>
    <dbReference type="NCBI Taxonomy" id="2608384"/>
    <lineage>
        <taxon>Bacteria</taxon>
        <taxon>Pseudomonadati</taxon>
        <taxon>Campylobacterota</taxon>
        <taxon>Epsilonproteobacteria</taxon>
        <taxon>Campylobacterales</taxon>
        <taxon>Campylobacteraceae</taxon>
        <taxon>Campylobacter</taxon>
    </lineage>
</organism>
<comment type="caution">
    <text evidence="2">The sequence shown here is derived from an EMBL/GenBank/DDBJ whole genome shotgun (WGS) entry which is preliminary data.</text>
</comment>